<reference evidence="2 3" key="1">
    <citation type="submission" date="2016-02" db="EMBL/GenBank/DDBJ databases">
        <title>Genome analysis of coral dinoflagellate symbionts highlights evolutionary adaptations to a symbiotic lifestyle.</title>
        <authorList>
            <person name="Aranda M."/>
            <person name="Li Y."/>
            <person name="Liew Y.J."/>
            <person name="Baumgarten S."/>
            <person name="Simakov O."/>
            <person name="Wilson M."/>
            <person name="Piel J."/>
            <person name="Ashoor H."/>
            <person name="Bougouffa S."/>
            <person name="Bajic V.B."/>
            <person name="Ryu T."/>
            <person name="Ravasi T."/>
            <person name="Bayer T."/>
            <person name="Micklem G."/>
            <person name="Kim H."/>
            <person name="Bhak J."/>
            <person name="Lajeunesse T.C."/>
            <person name="Voolstra C.R."/>
        </authorList>
    </citation>
    <scope>NUCLEOTIDE SEQUENCE [LARGE SCALE GENOMIC DNA]</scope>
    <source>
        <strain evidence="2 3">CCMP2467</strain>
    </source>
</reference>
<organism evidence="2 3">
    <name type="scientific">Symbiodinium microadriaticum</name>
    <name type="common">Dinoflagellate</name>
    <name type="synonym">Zooxanthella microadriatica</name>
    <dbReference type="NCBI Taxonomy" id="2951"/>
    <lineage>
        <taxon>Eukaryota</taxon>
        <taxon>Sar</taxon>
        <taxon>Alveolata</taxon>
        <taxon>Dinophyceae</taxon>
        <taxon>Suessiales</taxon>
        <taxon>Symbiodiniaceae</taxon>
        <taxon>Symbiodinium</taxon>
    </lineage>
</organism>
<gene>
    <name evidence="2" type="ORF">AK812_SmicGene27207</name>
</gene>
<sequence length="71" mass="8061">MQEHWHILARWLTERFVAWQAVPLPPPRSLQQKEDGRGASAPEDQVGSKRRREQDSGKGLPLRQGVGPSHL</sequence>
<protein>
    <submittedName>
        <fullName evidence="2">Uncharacterized protein</fullName>
    </submittedName>
</protein>
<accession>A0A1Q9D7N6</accession>
<keyword evidence="3" id="KW-1185">Reference proteome</keyword>
<name>A0A1Q9D7N6_SYMMI</name>
<comment type="caution">
    <text evidence="2">The sequence shown here is derived from an EMBL/GenBank/DDBJ whole genome shotgun (WGS) entry which is preliminary data.</text>
</comment>
<dbReference type="AlphaFoldDB" id="A0A1Q9D7N6"/>
<evidence type="ECO:0000313" key="3">
    <source>
        <dbReference type="Proteomes" id="UP000186817"/>
    </source>
</evidence>
<feature type="region of interest" description="Disordered" evidence="1">
    <location>
        <begin position="25"/>
        <end position="71"/>
    </location>
</feature>
<proteinExistence type="predicted"/>
<dbReference type="EMBL" id="LSRX01000678">
    <property type="protein sequence ID" value="OLP91146.1"/>
    <property type="molecule type" value="Genomic_DNA"/>
</dbReference>
<evidence type="ECO:0000313" key="2">
    <source>
        <dbReference type="EMBL" id="OLP91146.1"/>
    </source>
</evidence>
<dbReference type="OrthoDB" id="10402024at2759"/>
<dbReference type="Proteomes" id="UP000186817">
    <property type="component" value="Unassembled WGS sequence"/>
</dbReference>
<evidence type="ECO:0000256" key="1">
    <source>
        <dbReference type="SAM" id="MobiDB-lite"/>
    </source>
</evidence>